<feature type="transmembrane region" description="Helical" evidence="2">
    <location>
        <begin position="115"/>
        <end position="134"/>
    </location>
</feature>
<proteinExistence type="predicted"/>
<evidence type="ECO:0000256" key="2">
    <source>
        <dbReference type="SAM" id="Phobius"/>
    </source>
</evidence>
<feature type="region of interest" description="Disordered" evidence="1">
    <location>
        <begin position="1"/>
        <end position="42"/>
    </location>
</feature>
<protein>
    <submittedName>
        <fullName evidence="3">Uncharacterized protein</fullName>
    </submittedName>
</protein>
<organism evidence="3 4">
    <name type="scientific">Ascobolus immersus RN42</name>
    <dbReference type="NCBI Taxonomy" id="1160509"/>
    <lineage>
        <taxon>Eukaryota</taxon>
        <taxon>Fungi</taxon>
        <taxon>Dikarya</taxon>
        <taxon>Ascomycota</taxon>
        <taxon>Pezizomycotina</taxon>
        <taxon>Pezizomycetes</taxon>
        <taxon>Pezizales</taxon>
        <taxon>Ascobolaceae</taxon>
        <taxon>Ascobolus</taxon>
    </lineage>
</organism>
<dbReference type="Proteomes" id="UP000275078">
    <property type="component" value="Unassembled WGS sequence"/>
</dbReference>
<dbReference type="AlphaFoldDB" id="A0A3N4HTC8"/>
<dbReference type="EMBL" id="ML119742">
    <property type="protein sequence ID" value="RPA76557.1"/>
    <property type="molecule type" value="Genomic_DNA"/>
</dbReference>
<sequence>MARTRNPFGRPRLQVPTNQAQHQDRGNDWTPRPLVKGRPDGPAFQNERFNDSLLEAAKALKTYINSSRGEEQASDGTSTKHAAGSTKPSRFAGWVERLWSSQLRNFFLQADNRKWLMRGIATCYTIIILVYQWTETFAGNITKIQPLKIIGTITIVLQLFFNYIPIGSLWFRPFTSTLVLTLGVAVYTVAMAWFTQPDPNFYSSSETKWFYGFTPEFDVFNIIAIVVCFFTDNVVDFERDYFQLISADDILDDELYFGIVEEVHACYEDLGWNLSKRQIILNIMRIHSTPWNDSTPANVIIPPPPQRAPTPRPLPTASLGVQLALYADPQEKALVVTRPQPLPLPESGKYHDPAEYELQVVPPQPTV</sequence>
<keyword evidence="2" id="KW-0812">Transmembrane</keyword>
<reference evidence="3 4" key="1">
    <citation type="journal article" date="2018" name="Nat. Ecol. Evol.">
        <title>Pezizomycetes genomes reveal the molecular basis of ectomycorrhizal truffle lifestyle.</title>
        <authorList>
            <person name="Murat C."/>
            <person name="Payen T."/>
            <person name="Noel B."/>
            <person name="Kuo A."/>
            <person name="Morin E."/>
            <person name="Chen J."/>
            <person name="Kohler A."/>
            <person name="Krizsan K."/>
            <person name="Balestrini R."/>
            <person name="Da Silva C."/>
            <person name="Montanini B."/>
            <person name="Hainaut M."/>
            <person name="Levati E."/>
            <person name="Barry K.W."/>
            <person name="Belfiori B."/>
            <person name="Cichocki N."/>
            <person name="Clum A."/>
            <person name="Dockter R.B."/>
            <person name="Fauchery L."/>
            <person name="Guy J."/>
            <person name="Iotti M."/>
            <person name="Le Tacon F."/>
            <person name="Lindquist E.A."/>
            <person name="Lipzen A."/>
            <person name="Malagnac F."/>
            <person name="Mello A."/>
            <person name="Molinier V."/>
            <person name="Miyauchi S."/>
            <person name="Poulain J."/>
            <person name="Riccioni C."/>
            <person name="Rubini A."/>
            <person name="Sitrit Y."/>
            <person name="Splivallo R."/>
            <person name="Traeger S."/>
            <person name="Wang M."/>
            <person name="Zifcakova L."/>
            <person name="Wipf D."/>
            <person name="Zambonelli A."/>
            <person name="Paolocci F."/>
            <person name="Nowrousian M."/>
            <person name="Ottonello S."/>
            <person name="Baldrian P."/>
            <person name="Spatafora J.W."/>
            <person name="Henrissat B."/>
            <person name="Nagy L.G."/>
            <person name="Aury J.M."/>
            <person name="Wincker P."/>
            <person name="Grigoriev I.V."/>
            <person name="Bonfante P."/>
            <person name="Martin F.M."/>
        </authorList>
    </citation>
    <scope>NUCLEOTIDE SEQUENCE [LARGE SCALE GENOMIC DNA]</scope>
    <source>
        <strain evidence="3 4">RN42</strain>
    </source>
</reference>
<keyword evidence="2" id="KW-1133">Transmembrane helix</keyword>
<feature type="region of interest" description="Disordered" evidence="1">
    <location>
        <begin position="67"/>
        <end position="86"/>
    </location>
</feature>
<evidence type="ECO:0000313" key="4">
    <source>
        <dbReference type="Proteomes" id="UP000275078"/>
    </source>
</evidence>
<accession>A0A3N4HTC8</accession>
<gene>
    <name evidence="3" type="ORF">BJ508DRAFT_310963</name>
</gene>
<keyword evidence="2" id="KW-0472">Membrane</keyword>
<evidence type="ECO:0000256" key="1">
    <source>
        <dbReference type="SAM" id="MobiDB-lite"/>
    </source>
</evidence>
<feature type="region of interest" description="Disordered" evidence="1">
    <location>
        <begin position="344"/>
        <end position="367"/>
    </location>
</feature>
<feature type="transmembrane region" description="Helical" evidence="2">
    <location>
        <begin position="209"/>
        <end position="230"/>
    </location>
</feature>
<feature type="transmembrane region" description="Helical" evidence="2">
    <location>
        <begin position="176"/>
        <end position="194"/>
    </location>
</feature>
<keyword evidence="4" id="KW-1185">Reference proteome</keyword>
<name>A0A3N4HTC8_ASCIM</name>
<feature type="transmembrane region" description="Helical" evidence="2">
    <location>
        <begin position="146"/>
        <end position="164"/>
    </location>
</feature>
<evidence type="ECO:0000313" key="3">
    <source>
        <dbReference type="EMBL" id="RPA76557.1"/>
    </source>
</evidence>